<dbReference type="EMBL" id="QMHM01000006">
    <property type="protein sequence ID" value="RAV79954.1"/>
    <property type="molecule type" value="Genomic_DNA"/>
</dbReference>
<dbReference type="GeneID" id="86970833"/>
<dbReference type="Proteomes" id="UP000251923">
    <property type="component" value="Unassembled WGS sequence"/>
</dbReference>
<dbReference type="RefSeq" id="WP_064293382.1">
    <property type="nucleotide sequence ID" value="NZ_JASOKO010000005.1"/>
</dbReference>
<proteinExistence type="predicted"/>
<dbReference type="AlphaFoldDB" id="A0A178HF46"/>
<reference evidence="1 2" key="1">
    <citation type="submission" date="2018-04" db="EMBL/GenBank/DDBJ databases">
        <title>Aerococcus urinae genomes.</title>
        <authorList>
            <person name="Hilt E."/>
            <person name="Gilbert N.M."/>
            <person name="Thomas-White K."/>
            <person name="Putonti C."/>
            <person name="Lewis A.L."/>
            <person name="Visck K.L."/>
            <person name="Wolfe A.J."/>
        </authorList>
    </citation>
    <scope>NUCLEOTIDE SEQUENCE [LARGE SCALE GENOMIC DNA]</scope>
    <source>
        <strain evidence="1 2">UMB7480</strain>
    </source>
</reference>
<evidence type="ECO:0000313" key="2">
    <source>
        <dbReference type="Proteomes" id="UP000251923"/>
    </source>
</evidence>
<gene>
    <name evidence="1" type="ORF">DBT54_04550</name>
</gene>
<sequence length="441" mass="50477">MKENKWEFSQLISGILWILAGLAFILWQGQALLGLNSLVAWVIGLQGIFRILAQVIFDKNDGGAKNRIFQLFVALGQVVVAFIMLSFPISSTYFLMRVIGIYQLLMGLVSFVSYCLMRLDHVPGRFKRLLFALVHLIFALASLFLPIQDHNVLFWLGLYLVFIGVTYISDARTSLPSRSQDQKIKRRFRFPVPIVFNLLEPNRLANKLNHFIRQEVEDELAFGTAYHDYMEENETGAVDSLQVLVQTSNAHLDLIGHLNIAYHGTVYSYGNHDVDSGHLFRAIGDGVLCKIDHQKSIEFELANGITIFEYDIELNQQQKEALEAKLAEIDDLLIPWAPETESQWDSFGGRLKRATNCEMFKFKSGQYKTYYVFGSNCVLFCDEIIGAIGLDQFLMVGVMTPGTYFDYFNKQYEKGSTRVINRRIYSTDLLKFTELDKLKDR</sequence>
<name>A0A178HF46_9LACT</name>
<comment type="caution">
    <text evidence="1">The sequence shown here is derived from an EMBL/GenBank/DDBJ whole genome shotgun (WGS) entry which is preliminary data.</text>
</comment>
<accession>A0A178HF46</accession>
<evidence type="ECO:0000313" key="1">
    <source>
        <dbReference type="EMBL" id="RAV79954.1"/>
    </source>
</evidence>
<organism evidence="1 2">
    <name type="scientific">Aerococcus urinae</name>
    <dbReference type="NCBI Taxonomy" id="1376"/>
    <lineage>
        <taxon>Bacteria</taxon>
        <taxon>Bacillati</taxon>
        <taxon>Bacillota</taxon>
        <taxon>Bacilli</taxon>
        <taxon>Lactobacillales</taxon>
        <taxon>Aerococcaceae</taxon>
        <taxon>Aerococcus</taxon>
    </lineage>
</organism>
<protein>
    <submittedName>
        <fullName evidence="1">Uncharacterized protein</fullName>
    </submittedName>
</protein>
<dbReference type="Pfam" id="PF03729">
    <property type="entry name" value="DUF308"/>
    <property type="match status" value="1"/>
</dbReference>
<dbReference type="InterPro" id="IPR005325">
    <property type="entry name" value="DUF308_memb"/>
</dbReference>